<feature type="region of interest" description="Disordered" evidence="1">
    <location>
        <begin position="204"/>
        <end position="225"/>
    </location>
</feature>
<evidence type="ECO:0000313" key="3">
    <source>
        <dbReference type="Proteomes" id="UP000001460"/>
    </source>
</evidence>
<dbReference type="eggNOG" id="ENOG502SYPI">
    <property type="taxonomic scope" value="Eukaryota"/>
</dbReference>
<evidence type="ECO:0000313" key="2">
    <source>
        <dbReference type="EMBL" id="EEA07099.1"/>
    </source>
</evidence>
<dbReference type="RefSeq" id="XP_002141448.1">
    <property type="nucleotide sequence ID" value="XM_002141412.1"/>
</dbReference>
<dbReference type="GeneID" id="6996465"/>
<dbReference type="Proteomes" id="UP000001460">
    <property type="component" value="Unassembled WGS sequence"/>
</dbReference>
<reference evidence="2" key="1">
    <citation type="submission" date="2008-06" db="EMBL/GenBank/DDBJ databases">
        <authorList>
            <person name="Lorenzi H."/>
            <person name="Inman J."/>
            <person name="Miller J."/>
            <person name="Schobel S."/>
            <person name="Amedeo P."/>
            <person name="Caler E.V."/>
            <person name="da Silva J."/>
        </authorList>
    </citation>
    <scope>NUCLEOTIDE SEQUENCE [LARGE SCALE GENOMIC DNA]</scope>
    <source>
        <strain evidence="2">RN66</strain>
    </source>
</reference>
<sequence length="477" mass="54482">MLYNYQTPNQYSIPCTPPTPSYMNYMNSRVMHPGVIHPNQIPTQHMMMREGRSRSITRGPFSRTVASRSTTPPPIRSKQRTNNELNKFEYGVNATPDLENRTLSYQQLDSYNQQQANYRHNTSEIRKLNNPNFPKTPTISGKSNNQLNVNNTELIGQQNQQQRNGIEPTPTHVAKVNKLKMLSMQNSALGSLTDSLNRGVALGPSRQTSIPPNYYHERHPSASPPNMRNCTASFNESSSKVLSSYVSRQLEEEVGRLRHLVEIQTKKISSLEQKNTELENEILLLQKYQQLYQDMINTNSTAENNNHNANKNNLNKLDSEDEYEHNTTSDTETDYLKHMTNTEKNMLQKMEPRTAKLQVAEKQSAMFSNIHEFSAESALRKAGIPPGKPAYLYRLPSNPEPVDIQLADFHNSRSSLVRWSKVSSTIYLFGTTQVQLRVLRGRLQVRVESCDWGNGNFCPIEKFVSVFEPIERAKMNA</sequence>
<accession>B6AFV8</accession>
<dbReference type="EMBL" id="DS989731">
    <property type="protein sequence ID" value="EEA07099.1"/>
    <property type="molecule type" value="Genomic_DNA"/>
</dbReference>
<dbReference type="VEuPathDB" id="CryptoDB:CMU_034850"/>
<organism evidence="2 3">
    <name type="scientific">Cryptosporidium muris (strain RN66)</name>
    <dbReference type="NCBI Taxonomy" id="441375"/>
    <lineage>
        <taxon>Eukaryota</taxon>
        <taxon>Sar</taxon>
        <taxon>Alveolata</taxon>
        <taxon>Apicomplexa</taxon>
        <taxon>Conoidasida</taxon>
        <taxon>Coccidia</taxon>
        <taxon>Eucoccidiorida</taxon>
        <taxon>Eimeriorina</taxon>
        <taxon>Cryptosporidiidae</taxon>
        <taxon>Cryptosporidium</taxon>
    </lineage>
</organism>
<feature type="region of interest" description="Disordered" evidence="1">
    <location>
        <begin position="300"/>
        <end position="334"/>
    </location>
</feature>
<feature type="compositionally biased region" description="Low complexity" evidence="1">
    <location>
        <begin position="300"/>
        <end position="316"/>
    </location>
</feature>
<dbReference type="AlphaFoldDB" id="B6AFV8"/>
<dbReference type="OMA" id="DEYEHNT"/>
<name>B6AFV8_CRYMR</name>
<protein>
    <submittedName>
        <fullName evidence="2">Uncharacterized protein</fullName>
    </submittedName>
</protein>
<gene>
    <name evidence="2" type="ORF">CMU_034850</name>
</gene>
<proteinExistence type="predicted"/>
<keyword evidence="3" id="KW-1185">Reference proteome</keyword>
<evidence type="ECO:0000256" key="1">
    <source>
        <dbReference type="SAM" id="MobiDB-lite"/>
    </source>
</evidence>
<dbReference type="OrthoDB" id="340594at2759"/>